<keyword evidence="1" id="KW-0472">Membrane</keyword>
<evidence type="ECO:0000259" key="2">
    <source>
        <dbReference type="Pfam" id="PF07786"/>
    </source>
</evidence>
<feature type="transmembrane region" description="Helical" evidence="1">
    <location>
        <begin position="326"/>
        <end position="344"/>
    </location>
</feature>
<proteinExistence type="predicted"/>
<accession>A0A9D2CG56</accession>
<dbReference type="Proteomes" id="UP000824135">
    <property type="component" value="Unassembled WGS sequence"/>
</dbReference>
<dbReference type="EMBL" id="DXCO01000037">
    <property type="protein sequence ID" value="HIY78569.1"/>
    <property type="molecule type" value="Genomic_DNA"/>
</dbReference>
<feature type="domain" description="Heparan-alpha-glucosaminide N-acetyltransferase catalytic" evidence="2">
    <location>
        <begin position="28"/>
        <end position="164"/>
    </location>
</feature>
<organism evidence="3 4">
    <name type="scientific">Candidatus Borkfalkia excrementavium</name>
    <dbReference type="NCBI Taxonomy" id="2838505"/>
    <lineage>
        <taxon>Bacteria</taxon>
        <taxon>Bacillati</taxon>
        <taxon>Bacillota</taxon>
        <taxon>Clostridia</taxon>
        <taxon>Christensenellales</taxon>
        <taxon>Christensenellaceae</taxon>
        <taxon>Candidatus Borkfalkia</taxon>
    </lineage>
</organism>
<dbReference type="PANTHER" id="PTHR31061">
    <property type="entry name" value="LD22376P"/>
    <property type="match status" value="1"/>
</dbReference>
<feature type="transmembrane region" description="Helical" evidence="1">
    <location>
        <begin position="263"/>
        <end position="285"/>
    </location>
</feature>
<sequence>MEEEVVCAEGQPAKAGYGPAAHPEEYKRIKSIDRFRGFCVACMLIFQFMYHFPSLGFLQRIASHYPETGYVLLPTMTIADIIAPAFIFAIGLTFALSFKRRQALFGTKRAVVHFVERSLAIVGLGTFMDLSEIVIESFSDRPMNAVDWVLFAVSAVMLIGLVLRILPFGKKSKTWKEVAEQIFYISISVLGLINIVVAFVDYATIEPGKYWYWSVLQGIGFAVLIALPFVRTKPWLKLTGALVIGTAYSVYHQIGNHKELLDIMVHGGVVGSFGWAAMLLLDMFVADMYFKNKYTSFALSAGIAAIGVFAIQWLGDVNMGSCSPTFILVGTGLPGVLFMLFDCLDRFHRSSFDPLVWWGKNPLIMFVLQFFVIGIYTMLAPDSLIKDAPLWSAALQSVILIAALTLFVYWLAKRKKSIRL</sequence>
<feature type="transmembrane region" description="Helical" evidence="1">
    <location>
        <begin position="210"/>
        <end position="230"/>
    </location>
</feature>
<feature type="transmembrane region" description="Helical" evidence="1">
    <location>
        <begin position="297"/>
        <end position="314"/>
    </location>
</feature>
<protein>
    <submittedName>
        <fullName evidence="3">DUF1624 domain-containing protein</fullName>
    </submittedName>
</protein>
<reference evidence="3" key="2">
    <citation type="submission" date="2021-04" db="EMBL/GenBank/DDBJ databases">
        <authorList>
            <person name="Gilroy R."/>
        </authorList>
    </citation>
    <scope>NUCLEOTIDE SEQUENCE</scope>
    <source>
        <strain evidence="3">CHK199-9574</strain>
    </source>
</reference>
<feature type="transmembrane region" description="Helical" evidence="1">
    <location>
        <begin position="35"/>
        <end position="52"/>
    </location>
</feature>
<keyword evidence="1" id="KW-1133">Transmembrane helix</keyword>
<evidence type="ECO:0000256" key="1">
    <source>
        <dbReference type="SAM" id="Phobius"/>
    </source>
</evidence>
<name>A0A9D2CG56_9FIRM</name>
<feature type="transmembrane region" description="Helical" evidence="1">
    <location>
        <begin position="391"/>
        <end position="412"/>
    </location>
</feature>
<keyword evidence="1" id="KW-0812">Transmembrane</keyword>
<dbReference type="InterPro" id="IPR012429">
    <property type="entry name" value="HGSNAT_cat"/>
</dbReference>
<evidence type="ECO:0000313" key="3">
    <source>
        <dbReference type="EMBL" id="HIY78569.1"/>
    </source>
</evidence>
<feature type="transmembrane region" description="Helical" evidence="1">
    <location>
        <begin position="356"/>
        <end position="379"/>
    </location>
</feature>
<dbReference type="Pfam" id="PF07786">
    <property type="entry name" value="HGSNAT_cat"/>
    <property type="match status" value="1"/>
</dbReference>
<evidence type="ECO:0000313" key="4">
    <source>
        <dbReference type="Proteomes" id="UP000824135"/>
    </source>
</evidence>
<dbReference type="AlphaFoldDB" id="A0A9D2CG56"/>
<reference evidence="3" key="1">
    <citation type="journal article" date="2021" name="PeerJ">
        <title>Extensive microbial diversity within the chicken gut microbiome revealed by metagenomics and culture.</title>
        <authorList>
            <person name="Gilroy R."/>
            <person name="Ravi A."/>
            <person name="Getino M."/>
            <person name="Pursley I."/>
            <person name="Horton D.L."/>
            <person name="Alikhan N.F."/>
            <person name="Baker D."/>
            <person name="Gharbi K."/>
            <person name="Hall N."/>
            <person name="Watson M."/>
            <person name="Adriaenssens E.M."/>
            <person name="Foster-Nyarko E."/>
            <person name="Jarju S."/>
            <person name="Secka A."/>
            <person name="Antonio M."/>
            <person name="Oren A."/>
            <person name="Chaudhuri R.R."/>
            <person name="La Ragione R."/>
            <person name="Hildebrand F."/>
            <person name="Pallen M.J."/>
        </authorList>
    </citation>
    <scope>NUCLEOTIDE SEQUENCE</scope>
    <source>
        <strain evidence="3">CHK199-9574</strain>
    </source>
</reference>
<dbReference type="PANTHER" id="PTHR31061:SF24">
    <property type="entry name" value="LD22376P"/>
    <property type="match status" value="1"/>
</dbReference>
<gene>
    <name evidence="3" type="ORF">H9728_05945</name>
</gene>
<feature type="transmembrane region" description="Helical" evidence="1">
    <location>
        <begin position="181"/>
        <end position="204"/>
    </location>
</feature>
<feature type="transmembrane region" description="Helical" evidence="1">
    <location>
        <begin position="148"/>
        <end position="169"/>
    </location>
</feature>
<feature type="transmembrane region" description="Helical" evidence="1">
    <location>
        <begin position="72"/>
        <end position="98"/>
    </location>
</feature>
<comment type="caution">
    <text evidence="3">The sequence shown here is derived from an EMBL/GenBank/DDBJ whole genome shotgun (WGS) entry which is preliminary data.</text>
</comment>